<feature type="transmembrane region" description="Helical" evidence="1">
    <location>
        <begin position="454"/>
        <end position="478"/>
    </location>
</feature>
<keyword evidence="1" id="KW-0812">Transmembrane</keyword>
<dbReference type="OMA" id="YDIFVIF"/>
<evidence type="ECO:0008006" key="5">
    <source>
        <dbReference type="Google" id="ProtNLM"/>
    </source>
</evidence>
<evidence type="ECO:0000256" key="2">
    <source>
        <dbReference type="SAM" id="SignalP"/>
    </source>
</evidence>
<gene>
    <name evidence="3" type="ORF">POCTA_138.1.T1230148</name>
</gene>
<keyword evidence="4" id="KW-1185">Reference proteome</keyword>
<keyword evidence="1" id="KW-0472">Membrane</keyword>
<sequence length="543" mass="62624">MFKLITFAIKILVLIKLCQGSVINTKQVTIYSNTEMIIDSFDGVLVDSKFTFNQDFQLSNPCSTLPQTINVTPYNKNITQIINQAFEENFVDGQQKSSTPKLIGIGKVGLGIIVLSKQGVLIFYTQENNKYDIRSLQQYQELDGIEKAFIEFLEDQIVILSDRDAWILKPNFSQDNIFENSHLDKVHMQVGLGNIHKLHAIQNYLFLTFLNQGFGIYRLENAQLQILQKVELKPIIDSLVVVQEDKINVLILDHEVGIHFYVYNKTNNEMHKNQNINTFKINCNFFEYVQSNLFILTTQDNPNLNTLSIYSLDFQNPSLNLKYSKLIEGEVQGIEIITDHFIVYNRSQITVFYGNLGQIIKLDSTNFLIPGSKQLIFKKNEQKQNQIVGITNNEFFALDVSISKIHLQCYVTQDYPDEFSFNYELSTVLPTENNSIKYDIFVIFPLKRLQKMNWILTVILIIFCLSITILIVLLLNWYKYSKITNQTGGQFQEFGIDTLKTTKRVEPQVKGNEETDKNVQCCDVIQTCLPASRHPIIQNEHSH</sequence>
<evidence type="ECO:0000313" key="4">
    <source>
        <dbReference type="Proteomes" id="UP000683925"/>
    </source>
</evidence>
<dbReference type="AlphaFoldDB" id="A0A8S1XK04"/>
<organism evidence="3 4">
    <name type="scientific">Paramecium octaurelia</name>
    <dbReference type="NCBI Taxonomy" id="43137"/>
    <lineage>
        <taxon>Eukaryota</taxon>
        <taxon>Sar</taxon>
        <taxon>Alveolata</taxon>
        <taxon>Ciliophora</taxon>
        <taxon>Intramacronucleata</taxon>
        <taxon>Oligohymenophorea</taxon>
        <taxon>Peniculida</taxon>
        <taxon>Parameciidae</taxon>
        <taxon>Paramecium</taxon>
    </lineage>
</organism>
<dbReference type="EMBL" id="CAJJDP010000123">
    <property type="protein sequence ID" value="CAD8201108.1"/>
    <property type="molecule type" value="Genomic_DNA"/>
</dbReference>
<evidence type="ECO:0000256" key="1">
    <source>
        <dbReference type="SAM" id="Phobius"/>
    </source>
</evidence>
<feature type="signal peptide" evidence="2">
    <location>
        <begin position="1"/>
        <end position="20"/>
    </location>
</feature>
<feature type="chain" id="PRO_5035762742" description="Transmembrane protein" evidence="2">
    <location>
        <begin position="21"/>
        <end position="543"/>
    </location>
</feature>
<keyword evidence="1" id="KW-1133">Transmembrane helix</keyword>
<dbReference type="OrthoDB" id="10289142at2759"/>
<keyword evidence="2" id="KW-0732">Signal</keyword>
<reference evidence="3" key="1">
    <citation type="submission" date="2021-01" db="EMBL/GenBank/DDBJ databases">
        <authorList>
            <consortium name="Genoscope - CEA"/>
            <person name="William W."/>
        </authorList>
    </citation>
    <scope>NUCLEOTIDE SEQUENCE</scope>
</reference>
<protein>
    <recommendedName>
        <fullName evidence="5">Transmembrane protein</fullName>
    </recommendedName>
</protein>
<accession>A0A8S1XK04</accession>
<comment type="caution">
    <text evidence="3">The sequence shown here is derived from an EMBL/GenBank/DDBJ whole genome shotgun (WGS) entry which is preliminary data.</text>
</comment>
<proteinExistence type="predicted"/>
<evidence type="ECO:0000313" key="3">
    <source>
        <dbReference type="EMBL" id="CAD8201108.1"/>
    </source>
</evidence>
<dbReference type="Proteomes" id="UP000683925">
    <property type="component" value="Unassembled WGS sequence"/>
</dbReference>
<name>A0A8S1XK04_PAROT</name>